<evidence type="ECO:0000313" key="3">
    <source>
        <dbReference type="Proteomes" id="UP000321393"/>
    </source>
</evidence>
<accession>A0A5D3CBN2</accession>
<organism evidence="2 4">
    <name type="scientific">Cucumis melo var. makuwa</name>
    <name type="common">Oriental melon</name>
    <dbReference type="NCBI Taxonomy" id="1194695"/>
    <lineage>
        <taxon>Eukaryota</taxon>
        <taxon>Viridiplantae</taxon>
        <taxon>Streptophyta</taxon>
        <taxon>Embryophyta</taxon>
        <taxon>Tracheophyta</taxon>
        <taxon>Spermatophyta</taxon>
        <taxon>Magnoliopsida</taxon>
        <taxon>eudicotyledons</taxon>
        <taxon>Gunneridae</taxon>
        <taxon>Pentapetalae</taxon>
        <taxon>rosids</taxon>
        <taxon>fabids</taxon>
        <taxon>Cucurbitales</taxon>
        <taxon>Cucurbitaceae</taxon>
        <taxon>Benincaseae</taxon>
        <taxon>Cucumis</taxon>
    </lineage>
</organism>
<dbReference type="AlphaFoldDB" id="A0A5D3CBN2"/>
<evidence type="ECO:0000313" key="4">
    <source>
        <dbReference type="Proteomes" id="UP000321947"/>
    </source>
</evidence>
<sequence>MMSIIMADVTVEPEMDRKINLMMKVVEEQDHKIVALKEQMHARETVESSQTPIVKTGEKVKNVVQENQPQQQSASVASFSGIKPGTFEDLTTCAHDMELCIANSGIKDFLVLEVKKDKKE</sequence>
<reference evidence="3 4" key="1">
    <citation type="submission" date="2019-08" db="EMBL/GenBank/DDBJ databases">
        <title>Draft genome sequences of two oriental melons (Cucumis melo L. var makuwa).</title>
        <authorList>
            <person name="Kwon S.-Y."/>
        </authorList>
    </citation>
    <scope>NUCLEOTIDE SEQUENCE [LARGE SCALE GENOMIC DNA]</scope>
    <source>
        <strain evidence="4">cv. Chang Bougi</strain>
        <strain evidence="3">cv. SW 3</strain>
        <tissue evidence="2">Leaf</tissue>
    </source>
</reference>
<dbReference type="Proteomes" id="UP000321947">
    <property type="component" value="Unassembled WGS sequence"/>
</dbReference>
<proteinExistence type="predicted"/>
<name>A0A5D3CBN2_CUCMM</name>
<gene>
    <name evidence="2" type="ORF">E5676_scaffold76G00610</name>
    <name evidence="1" type="ORF">E6C27_scaffold17G002180</name>
</gene>
<evidence type="ECO:0000313" key="1">
    <source>
        <dbReference type="EMBL" id="KAA0065510.1"/>
    </source>
</evidence>
<dbReference type="EMBL" id="SSTE01001516">
    <property type="protein sequence ID" value="KAA0065510.1"/>
    <property type="molecule type" value="Genomic_DNA"/>
</dbReference>
<evidence type="ECO:0000313" key="2">
    <source>
        <dbReference type="EMBL" id="TYK08750.1"/>
    </source>
</evidence>
<dbReference type="EMBL" id="SSTD01012420">
    <property type="protein sequence ID" value="TYK08750.1"/>
    <property type="molecule type" value="Genomic_DNA"/>
</dbReference>
<comment type="caution">
    <text evidence="2">The sequence shown here is derived from an EMBL/GenBank/DDBJ whole genome shotgun (WGS) entry which is preliminary data.</text>
</comment>
<protein>
    <submittedName>
        <fullName evidence="2">Ty3-gypsy retrotransposon protein</fullName>
    </submittedName>
</protein>
<dbReference type="Proteomes" id="UP000321393">
    <property type="component" value="Unassembled WGS sequence"/>
</dbReference>